<accession>A0A7W7FY82</accession>
<evidence type="ECO:0000256" key="3">
    <source>
        <dbReference type="ARBA" id="ARBA00022490"/>
    </source>
</evidence>
<dbReference type="InterPro" id="IPR025734">
    <property type="entry name" value="EspG"/>
</dbReference>
<reference evidence="5 6" key="1">
    <citation type="submission" date="2020-08" db="EMBL/GenBank/DDBJ databases">
        <title>Sequencing the genomes of 1000 actinobacteria strains.</title>
        <authorList>
            <person name="Klenk H.-P."/>
        </authorList>
    </citation>
    <scope>NUCLEOTIDE SEQUENCE [LARGE SCALE GENOMIC DNA]</scope>
    <source>
        <strain evidence="5 6">DSM 44230</strain>
    </source>
</reference>
<evidence type="ECO:0000256" key="2">
    <source>
        <dbReference type="ARBA" id="ARBA00006411"/>
    </source>
</evidence>
<dbReference type="Proteomes" id="UP000533598">
    <property type="component" value="Unassembled WGS sequence"/>
</dbReference>
<evidence type="ECO:0000313" key="6">
    <source>
        <dbReference type="Proteomes" id="UP000533598"/>
    </source>
</evidence>
<sequence>MSRTTTVQELSAVEFEACWEHLQLGELPYVLDVPSAGTTWTERRQILNGVISGLTERGLADHRGLVPELVEALTTLAQFRWAIDARVFADSRTRYVRGAVSGDWAALAVLESDRVGLWPMPDHAVIGQLVALTGDARTPRVASANIQERVLEAAASRAGADVRALAHELVNLGERADQARALAHAWSEAHAMGQFTAIRCDRDGTLRRMETAVGWHTNREGQFLHLRNNGWLTVTPGGPAQLTAQLKRLLGEQ</sequence>
<proteinExistence type="inferred from homology"/>
<name>A0A7W7FY82_9PSEU</name>
<keyword evidence="3" id="KW-0963">Cytoplasm</keyword>
<organism evidence="5 6">
    <name type="scientific">Crossiella cryophila</name>
    <dbReference type="NCBI Taxonomy" id="43355"/>
    <lineage>
        <taxon>Bacteria</taxon>
        <taxon>Bacillati</taxon>
        <taxon>Actinomycetota</taxon>
        <taxon>Actinomycetes</taxon>
        <taxon>Pseudonocardiales</taxon>
        <taxon>Pseudonocardiaceae</taxon>
        <taxon>Crossiella</taxon>
    </lineage>
</organism>
<keyword evidence="6" id="KW-1185">Reference proteome</keyword>
<evidence type="ECO:0000256" key="1">
    <source>
        <dbReference type="ARBA" id="ARBA00004496"/>
    </source>
</evidence>
<dbReference type="EMBL" id="JACHMH010000001">
    <property type="protein sequence ID" value="MBB4681800.1"/>
    <property type="molecule type" value="Genomic_DNA"/>
</dbReference>
<protein>
    <recommendedName>
        <fullName evidence="7">EspG family protein</fullName>
    </recommendedName>
</protein>
<dbReference type="AlphaFoldDB" id="A0A7W7FY82"/>
<gene>
    <name evidence="5" type="ORF">HNR67_007918</name>
</gene>
<evidence type="ECO:0000256" key="4">
    <source>
        <dbReference type="ARBA" id="ARBA00023186"/>
    </source>
</evidence>
<keyword evidence="4" id="KW-0143">Chaperone</keyword>
<comment type="similarity">
    <text evidence="2">Belongs to the EspG family.</text>
</comment>
<dbReference type="Pfam" id="PF14011">
    <property type="entry name" value="ESX-1_EspG"/>
    <property type="match status" value="1"/>
</dbReference>
<comment type="caution">
    <text evidence="5">The sequence shown here is derived from an EMBL/GenBank/DDBJ whole genome shotgun (WGS) entry which is preliminary data.</text>
</comment>
<evidence type="ECO:0008006" key="7">
    <source>
        <dbReference type="Google" id="ProtNLM"/>
    </source>
</evidence>
<evidence type="ECO:0000313" key="5">
    <source>
        <dbReference type="EMBL" id="MBB4681800.1"/>
    </source>
</evidence>
<comment type="subcellular location">
    <subcellularLocation>
        <location evidence="1">Cytoplasm</location>
    </subcellularLocation>
</comment>
<dbReference type="RefSeq" id="WP_185008648.1">
    <property type="nucleotide sequence ID" value="NZ_BAAAUI010000082.1"/>
</dbReference>